<gene>
    <name evidence="1" type="ORF">METH_16170</name>
</gene>
<dbReference type="HOGENOM" id="CLU_3365651_0_0_5"/>
<dbReference type="Proteomes" id="UP000018780">
    <property type="component" value="Chromosome"/>
</dbReference>
<dbReference type="KEGG" id="lmd:METH_16170"/>
<accession>V9W1Z0</accession>
<dbReference type="AlphaFoldDB" id="V9W1Z0"/>
<protein>
    <submittedName>
        <fullName evidence="1">Uncharacterized protein</fullName>
    </submittedName>
</protein>
<proteinExistence type="predicted"/>
<sequence length="35" mass="3512">MSVDAGAGGTGTVSGFSIADDDSDVFSIASWMFPI</sequence>
<evidence type="ECO:0000313" key="2">
    <source>
        <dbReference type="Proteomes" id="UP000018780"/>
    </source>
</evidence>
<organism evidence="1 2">
    <name type="scientific">Leisingera methylohalidivorans DSM 14336</name>
    <dbReference type="NCBI Taxonomy" id="999552"/>
    <lineage>
        <taxon>Bacteria</taxon>
        <taxon>Pseudomonadati</taxon>
        <taxon>Pseudomonadota</taxon>
        <taxon>Alphaproteobacteria</taxon>
        <taxon>Rhodobacterales</taxon>
        <taxon>Roseobacteraceae</taxon>
        <taxon>Leisingera</taxon>
    </lineage>
</organism>
<evidence type="ECO:0000313" key="1">
    <source>
        <dbReference type="EMBL" id="AHD03192.1"/>
    </source>
</evidence>
<reference evidence="1 2" key="1">
    <citation type="submission" date="2013-09" db="EMBL/GenBank/DDBJ databases">
        <authorList>
            <consortium name="DOE Joint Genome Institute"/>
            <person name="Klenk H.-P."/>
            <person name="Huntemann M."/>
            <person name="Han J."/>
            <person name="Chen A."/>
            <person name="Kyrpides N."/>
            <person name="Mavromatis K."/>
            <person name="Markowitz V."/>
            <person name="Palaniappan K."/>
            <person name="Ivanova N."/>
            <person name="Schaumberg A."/>
            <person name="Pati A."/>
            <person name="Liolios K."/>
            <person name="Nordberg H.P."/>
            <person name="Cantor M.N."/>
            <person name="Hua S.X."/>
            <person name="Woyke T."/>
        </authorList>
    </citation>
    <scope>NUCLEOTIDE SEQUENCE [LARGE SCALE GENOMIC DNA]</scope>
    <source>
        <strain evidence="1 2">DSM 14336</strain>
    </source>
</reference>
<name>V9W1Z0_9RHOB</name>
<keyword evidence="2" id="KW-1185">Reference proteome</keyword>
<dbReference type="EMBL" id="CP006773">
    <property type="protein sequence ID" value="AHD03192.1"/>
    <property type="molecule type" value="Genomic_DNA"/>
</dbReference>